<comment type="cofactor">
    <cofactor evidence="21">
        <name>heme</name>
        <dbReference type="ChEBI" id="CHEBI:30413"/>
    </cofactor>
</comment>
<dbReference type="GO" id="GO:0004508">
    <property type="term" value="F:steroid 17-alpha-monooxygenase activity"/>
    <property type="evidence" value="ECO:0007669"/>
    <property type="project" value="TreeGrafter"/>
</dbReference>
<keyword evidence="11 22" id="KW-0503">Monooxygenase</keyword>
<evidence type="ECO:0000256" key="18">
    <source>
        <dbReference type="ARBA" id="ARBA00044282"/>
    </source>
</evidence>
<evidence type="ECO:0000256" key="11">
    <source>
        <dbReference type="ARBA" id="ARBA00023033"/>
    </source>
</evidence>
<proteinExistence type="inferred from homology"/>
<dbReference type="InParanoid" id="A0A6P8IWE2"/>
<evidence type="ECO:0000256" key="3">
    <source>
        <dbReference type="ARBA" id="ARBA00004586"/>
    </source>
</evidence>
<evidence type="ECO:0000256" key="22">
    <source>
        <dbReference type="RuleBase" id="RU000461"/>
    </source>
</evidence>
<keyword evidence="8" id="KW-0492">Microsome</keyword>
<feature type="chain" id="PRO_5027804094" description="Steroid 21-hydroxylase" evidence="23">
    <location>
        <begin position="21"/>
        <end position="496"/>
    </location>
</feature>
<evidence type="ECO:0000256" key="23">
    <source>
        <dbReference type="SAM" id="SignalP"/>
    </source>
</evidence>
<evidence type="ECO:0000256" key="10">
    <source>
        <dbReference type="ARBA" id="ARBA00023004"/>
    </source>
</evidence>
<dbReference type="KEGG" id="aten:116305619"/>
<keyword evidence="13" id="KW-0472">Membrane</keyword>
<keyword evidence="12" id="KW-0446">Lipid-binding</keyword>
<gene>
    <name evidence="25" type="primary">LOC116305619</name>
</gene>
<dbReference type="PROSITE" id="PS00086">
    <property type="entry name" value="CYTOCHROME_P450"/>
    <property type="match status" value="1"/>
</dbReference>
<evidence type="ECO:0000256" key="12">
    <source>
        <dbReference type="ARBA" id="ARBA00023121"/>
    </source>
</evidence>
<evidence type="ECO:0000256" key="1">
    <source>
        <dbReference type="ARBA" id="ARBA00004184"/>
    </source>
</evidence>
<protein>
    <recommendedName>
        <fullName evidence="15">Steroid 21-hydroxylase</fullName>
        <ecNumber evidence="14">1.14.14.16</ecNumber>
    </recommendedName>
    <alternativeName>
        <fullName evidence="19">21-OHase</fullName>
    </alternativeName>
    <alternativeName>
        <fullName evidence="16">Cytochrome P-450c21</fullName>
    </alternativeName>
    <alternativeName>
        <fullName evidence="20">Cytochrome P450 21</fullName>
    </alternativeName>
    <alternativeName>
        <fullName evidence="18">Cytochrome P450 XXI</fullName>
    </alternativeName>
    <alternativeName>
        <fullName evidence="17">Cytochrome P450-C21</fullName>
    </alternativeName>
</protein>
<evidence type="ECO:0000256" key="6">
    <source>
        <dbReference type="ARBA" id="ARBA00022723"/>
    </source>
</evidence>
<feature type="signal peptide" evidence="23">
    <location>
        <begin position="1"/>
        <end position="20"/>
    </location>
</feature>
<dbReference type="InterPro" id="IPR017972">
    <property type="entry name" value="Cyt_P450_CS"/>
</dbReference>
<dbReference type="PRINTS" id="PR00463">
    <property type="entry name" value="EP450I"/>
</dbReference>
<evidence type="ECO:0000256" key="5">
    <source>
        <dbReference type="ARBA" id="ARBA00022617"/>
    </source>
</evidence>
<keyword evidence="7" id="KW-0256">Endoplasmic reticulum</keyword>
<dbReference type="InterPro" id="IPR002401">
    <property type="entry name" value="Cyt_P450_E_grp-I"/>
</dbReference>
<dbReference type="GO" id="GO:0004509">
    <property type="term" value="F:steroid 21-monooxygenase activity"/>
    <property type="evidence" value="ECO:0007669"/>
    <property type="project" value="UniProtKB-EC"/>
</dbReference>
<evidence type="ECO:0000256" key="13">
    <source>
        <dbReference type="ARBA" id="ARBA00023136"/>
    </source>
</evidence>
<evidence type="ECO:0000256" key="4">
    <source>
        <dbReference type="ARBA" id="ARBA00010617"/>
    </source>
</evidence>
<comment type="similarity">
    <text evidence="4 22">Belongs to the cytochrome P450 family.</text>
</comment>
<evidence type="ECO:0000256" key="15">
    <source>
        <dbReference type="ARBA" id="ARBA00044116"/>
    </source>
</evidence>
<evidence type="ECO:0000256" key="20">
    <source>
        <dbReference type="ARBA" id="ARBA00044342"/>
    </source>
</evidence>
<organism evidence="24 25">
    <name type="scientific">Actinia tenebrosa</name>
    <name type="common">Australian red waratah sea anemone</name>
    <dbReference type="NCBI Taxonomy" id="6105"/>
    <lineage>
        <taxon>Eukaryota</taxon>
        <taxon>Metazoa</taxon>
        <taxon>Cnidaria</taxon>
        <taxon>Anthozoa</taxon>
        <taxon>Hexacorallia</taxon>
        <taxon>Actiniaria</taxon>
        <taxon>Actiniidae</taxon>
        <taxon>Actinia</taxon>
    </lineage>
</organism>
<dbReference type="EC" id="1.14.14.16" evidence="14"/>
<evidence type="ECO:0000256" key="19">
    <source>
        <dbReference type="ARBA" id="ARBA00044304"/>
    </source>
</evidence>
<keyword evidence="24" id="KW-1185">Reference proteome</keyword>
<keyword evidence="5 21" id="KW-0349">Heme</keyword>
<sequence length="496" mass="56825">MILELLVALLALLVTYMIYSHYTSPKGLPPALKPLPLIGNLIDVARWVSQKNLQIHLTKASKEYGKIFTLEVPGQRMVVINSASIARKALLDKKDDFSGRPYYFTMDYLTRGSKDIGASDFNPTWVIQRKLLHSAMRMYNPILEDQVCREFEELSKRLTASQGKPIDPSNDILLTTMNVICAMVYGEHYQIDDPEFLMIVDYNQKMFPLLGVLNILNLFPFMIHFPIKDSKQIKYVRDTRDRLLNEKFRQHKETYQDGVIRDLTDALIKTLQEAEKENSKIHDIITEDHVVMTMADAFSVGFETTATTILWFLVYMANYPNVQAKVQAEIDQIVGRDALPQWNDRNRLHYTEATISETLRLSSVAALSVPHKAMKDSTLEGYNIPKGTTLLFNNWAMHYDEDEWQNARVFDPTRFLDEDGKFVHVAGEKSFLPFGAGRRVCVGEALAKQELFVIISRLLYQFNIELCPGSPPLEMVGELGLVHSPKPYKICFKKRS</sequence>
<evidence type="ECO:0000256" key="7">
    <source>
        <dbReference type="ARBA" id="ARBA00022824"/>
    </source>
</evidence>
<dbReference type="AlphaFoldDB" id="A0A6P8IWE2"/>
<dbReference type="GO" id="GO:0042448">
    <property type="term" value="P:progesterone metabolic process"/>
    <property type="evidence" value="ECO:0007669"/>
    <property type="project" value="TreeGrafter"/>
</dbReference>
<name>A0A6P8IWE2_ACTTE</name>
<evidence type="ECO:0000256" key="9">
    <source>
        <dbReference type="ARBA" id="ARBA00023002"/>
    </source>
</evidence>
<evidence type="ECO:0000256" key="14">
    <source>
        <dbReference type="ARBA" id="ARBA00044040"/>
    </source>
</evidence>
<dbReference type="RefSeq" id="XP_031571424.1">
    <property type="nucleotide sequence ID" value="XM_031715564.1"/>
</dbReference>
<dbReference type="GO" id="GO:0020037">
    <property type="term" value="F:heme binding"/>
    <property type="evidence" value="ECO:0007669"/>
    <property type="project" value="InterPro"/>
</dbReference>
<evidence type="ECO:0000256" key="21">
    <source>
        <dbReference type="PIRSR" id="PIRSR602401-1"/>
    </source>
</evidence>
<evidence type="ECO:0000256" key="8">
    <source>
        <dbReference type="ARBA" id="ARBA00022848"/>
    </source>
</evidence>
<accession>A0A6P8IWE2</accession>
<dbReference type="FunCoup" id="A0A6P8IWE2">
    <property type="interactions" value="758"/>
</dbReference>
<dbReference type="InterPro" id="IPR036396">
    <property type="entry name" value="Cyt_P450_sf"/>
</dbReference>
<reference evidence="25" key="1">
    <citation type="submission" date="2025-08" db="UniProtKB">
        <authorList>
            <consortium name="RefSeq"/>
        </authorList>
    </citation>
    <scope>IDENTIFICATION</scope>
    <source>
        <tissue evidence="25">Tentacle</tissue>
    </source>
</reference>
<dbReference type="GO" id="GO:0042446">
    <property type="term" value="P:hormone biosynthetic process"/>
    <property type="evidence" value="ECO:0007669"/>
    <property type="project" value="TreeGrafter"/>
</dbReference>
<dbReference type="PANTHER" id="PTHR24289">
    <property type="entry name" value="STEROID 17-ALPHA-HYDROXYLASE/17,20 LYASE"/>
    <property type="match status" value="1"/>
</dbReference>
<comment type="subcellular location">
    <subcellularLocation>
        <location evidence="1">Endomembrane system</location>
        <topology evidence="1">Peripheral membrane protein</topology>
    </subcellularLocation>
    <subcellularLocation>
        <location evidence="3">Endoplasmic reticulum membrane</location>
    </subcellularLocation>
    <subcellularLocation>
        <location evidence="2">Microsome membrane</location>
    </subcellularLocation>
</comment>
<feature type="binding site" description="axial binding residue" evidence="21">
    <location>
        <position position="441"/>
    </location>
    <ligand>
        <name>heme</name>
        <dbReference type="ChEBI" id="CHEBI:30413"/>
    </ligand>
    <ligandPart>
        <name>Fe</name>
        <dbReference type="ChEBI" id="CHEBI:18248"/>
    </ligandPart>
</feature>
<dbReference type="Pfam" id="PF00067">
    <property type="entry name" value="p450"/>
    <property type="match status" value="1"/>
</dbReference>
<keyword evidence="23" id="KW-0732">Signal</keyword>
<dbReference type="GO" id="GO:0008610">
    <property type="term" value="P:lipid biosynthetic process"/>
    <property type="evidence" value="ECO:0007669"/>
    <property type="project" value="UniProtKB-ARBA"/>
</dbReference>
<dbReference type="GO" id="GO:0005506">
    <property type="term" value="F:iron ion binding"/>
    <property type="evidence" value="ECO:0007669"/>
    <property type="project" value="InterPro"/>
</dbReference>
<evidence type="ECO:0000313" key="25">
    <source>
        <dbReference type="RefSeq" id="XP_031571424.1"/>
    </source>
</evidence>
<evidence type="ECO:0000256" key="2">
    <source>
        <dbReference type="ARBA" id="ARBA00004524"/>
    </source>
</evidence>
<dbReference type="GO" id="GO:0005789">
    <property type="term" value="C:endoplasmic reticulum membrane"/>
    <property type="evidence" value="ECO:0007669"/>
    <property type="project" value="UniProtKB-SubCell"/>
</dbReference>
<evidence type="ECO:0000256" key="17">
    <source>
        <dbReference type="ARBA" id="ARBA00044265"/>
    </source>
</evidence>
<dbReference type="GO" id="GO:0008289">
    <property type="term" value="F:lipid binding"/>
    <property type="evidence" value="ECO:0007669"/>
    <property type="project" value="UniProtKB-KW"/>
</dbReference>
<keyword evidence="6 21" id="KW-0479">Metal-binding</keyword>
<keyword evidence="10 21" id="KW-0408">Iron</keyword>
<evidence type="ECO:0000256" key="16">
    <source>
        <dbReference type="ARBA" id="ARBA00044217"/>
    </source>
</evidence>
<dbReference type="PRINTS" id="PR00385">
    <property type="entry name" value="P450"/>
</dbReference>
<dbReference type="FunFam" id="1.10.630.10:FF:000049">
    <property type="entry name" value="steroid 21-hydroxylase isoform X1"/>
    <property type="match status" value="1"/>
</dbReference>
<keyword evidence="9 22" id="KW-0560">Oxidoreductase</keyword>
<dbReference type="Gene3D" id="1.10.630.10">
    <property type="entry name" value="Cytochrome P450"/>
    <property type="match status" value="1"/>
</dbReference>
<dbReference type="InterPro" id="IPR001128">
    <property type="entry name" value="Cyt_P450"/>
</dbReference>
<dbReference type="GeneID" id="116305619"/>
<dbReference type="OrthoDB" id="1470350at2759"/>
<dbReference type="PANTHER" id="PTHR24289:SF1">
    <property type="entry name" value="STEROID 17-ALPHA-HYDROXYLASE_17,20 LYASE"/>
    <property type="match status" value="1"/>
</dbReference>
<dbReference type="SUPFAM" id="SSF48264">
    <property type="entry name" value="Cytochrome P450"/>
    <property type="match status" value="1"/>
</dbReference>
<evidence type="ECO:0000313" key="24">
    <source>
        <dbReference type="Proteomes" id="UP000515163"/>
    </source>
</evidence>
<dbReference type="CDD" id="cd11027">
    <property type="entry name" value="CYP17A1-like"/>
    <property type="match status" value="1"/>
</dbReference>
<dbReference type="Proteomes" id="UP000515163">
    <property type="component" value="Unplaced"/>
</dbReference>